<feature type="region of interest" description="Disordered" evidence="5">
    <location>
        <begin position="198"/>
        <end position="272"/>
    </location>
</feature>
<name>A0A5C3NB55_9AGAM</name>
<dbReference type="GO" id="GO:0006352">
    <property type="term" value="P:DNA-templated transcription initiation"/>
    <property type="evidence" value="ECO:0007669"/>
    <property type="project" value="InterPro"/>
</dbReference>
<feature type="domain" description="RPA43 OB" evidence="6">
    <location>
        <begin position="55"/>
        <end position="179"/>
    </location>
</feature>
<feature type="compositionally biased region" description="Acidic residues" evidence="5">
    <location>
        <begin position="201"/>
        <end position="222"/>
    </location>
</feature>
<evidence type="ECO:0000313" key="8">
    <source>
        <dbReference type="Proteomes" id="UP000305948"/>
    </source>
</evidence>
<evidence type="ECO:0000313" key="7">
    <source>
        <dbReference type="EMBL" id="TFK53676.1"/>
    </source>
</evidence>
<dbReference type="OrthoDB" id="10250504at2759"/>
<evidence type="ECO:0000256" key="3">
    <source>
        <dbReference type="ARBA" id="ARBA00023163"/>
    </source>
</evidence>
<dbReference type="Gene3D" id="2.40.50.1060">
    <property type="match status" value="1"/>
</dbReference>
<gene>
    <name evidence="7" type="ORF">OE88DRAFT_1655913</name>
</gene>
<evidence type="ECO:0000256" key="5">
    <source>
        <dbReference type="SAM" id="MobiDB-lite"/>
    </source>
</evidence>
<dbReference type="GO" id="GO:0005736">
    <property type="term" value="C:RNA polymerase I complex"/>
    <property type="evidence" value="ECO:0007669"/>
    <property type="project" value="TreeGrafter"/>
</dbReference>
<feature type="compositionally biased region" description="Basic residues" evidence="5">
    <location>
        <begin position="246"/>
        <end position="257"/>
    </location>
</feature>
<dbReference type="InterPro" id="IPR041178">
    <property type="entry name" value="RPA43_OB"/>
</dbReference>
<evidence type="ECO:0000256" key="4">
    <source>
        <dbReference type="ARBA" id="ARBA00023242"/>
    </source>
</evidence>
<feature type="region of interest" description="Disordered" evidence="5">
    <location>
        <begin position="98"/>
        <end position="143"/>
    </location>
</feature>
<dbReference type="Gene3D" id="3.30.1490.120">
    <property type="entry name" value="RNA polymerase Rpb7-like, N-terminal domain"/>
    <property type="match status" value="1"/>
</dbReference>
<keyword evidence="3" id="KW-0804">Transcription</keyword>
<dbReference type="PANTHER" id="PTHR12709">
    <property type="entry name" value="DNA-DIRECTED RNA POLYMERASE II, III"/>
    <property type="match status" value="1"/>
</dbReference>
<protein>
    <recommendedName>
        <fullName evidence="6">RPA43 OB domain-containing protein</fullName>
    </recommendedName>
</protein>
<dbReference type="Pfam" id="PF17875">
    <property type="entry name" value="RPA43_OB"/>
    <property type="match status" value="1"/>
</dbReference>
<keyword evidence="4" id="KW-0539">Nucleus</keyword>
<dbReference type="InterPro" id="IPR045113">
    <property type="entry name" value="Rpb7-like"/>
</dbReference>
<reference evidence="7 8" key="1">
    <citation type="journal article" date="2019" name="Nat. Ecol. Evol.">
        <title>Megaphylogeny resolves global patterns of mushroom evolution.</title>
        <authorList>
            <person name="Varga T."/>
            <person name="Krizsan K."/>
            <person name="Foldi C."/>
            <person name="Dima B."/>
            <person name="Sanchez-Garcia M."/>
            <person name="Sanchez-Ramirez S."/>
            <person name="Szollosi G.J."/>
            <person name="Szarkandi J.G."/>
            <person name="Papp V."/>
            <person name="Albert L."/>
            <person name="Andreopoulos W."/>
            <person name="Angelini C."/>
            <person name="Antonin V."/>
            <person name="Barry K.W."/>
            <person name="Bougher N.L."/>
            <person name="Buchanan P."/>
            <person name="Buyck B."/>
            <person name="Bense V."/>
            <person name="Catcheside P."/>
            <person name="Chovatia M."/>
            <person name="Cooper J."/>
            <person name="Damon W."/>
            <person name="Desjardin D."/>
            <person name="Finy P."/>
            <person name="Geml J."/>
            <person name="Haridas S."/>
            <person name="Hughes K."/>
            <person name="Justo A."/>
            <person name="Karasinski D."/>
            <person name="Kautmanova I."/>
            <person name="Kiss B."/>
            <person name="Kocsube S."/>
            <person name="Kotiranta H."/>
            <person name="LaButti K.M."/>
            <person name="Lechner B.E."/>
            <person name="Liimatainen K."/>
            <person name="Lipzen A."/>
            <person name="Lukacs Z."/>
            <person name="Mihaltcheva S."/>
            <person name="Morgado L.N."/>
            <person name="Niskanen T."/>
            <person name="Noordeloos M.E."/>
            <person name="Ohm R.A."/>
            <person name="Ortiz-Santana B."/>
            <person name="Ovrebo C."/>
            <person name="Racz N."/>
            <person name="Riley R."/>
            <person name="Savchenko A."/>
            <person name="Shiryaev A."/>
            <person name="Soop K."/>
            <person name="Spirin V."/>
            <person name="Szebenyi C."/>
            <person name="Tomsovsky M."/>
            <person name="Tulloss R.E."/>
            <person name="Uehling J."/>
            <person name="Grigoriev I.V."/>
            <person name="Vagvolgyi C."/>
            <person name="Papp T."/>
            <person name="Martin F.M."/>
            <person name="Miettinen O."/>
            <person name="Hibbett D.S."/>
            <person name="Nagy L.G."/>
        </authorList>
    </citation>
    <scope>NUCLEOTIDE SEQUENCE [LARGE SCALE GENOMIC DNA]</scope>
    <source>
        <strain evidence="7 8">OMC1185</strain>
    </source>
</reference>
<dbReference type="AlphaFoldDB" id="A0A5C3NB55"/>
<dbReference type="InterPro" id="IPR036898">
    <property type="entry name" value="RNA_pol_Rpb7-like_N_sf"/>
</dbReference>
<dbReference type="EMBL" id="ML213507">
    <property type="protein sequence ID" value="TFK53676.1"/>
    <property type="molecule type" value="Genomic_DNA"/>
</dbReference>
<comment type="subcellular location">
    <subcellularLocation>
        <location evidence="1">Nucleus</location>
    </subcellularLocation>
</comment>
<dbReference type="PANTHER" id="PTHR12709:SF5">
    <property type="entry name" value="DNA-DIRECTED RNA POLYMERASE I SUBUNIT RPA43"/>
    <property type="match status" value="1"/>
</dbReference>
<sequence length="272" mass="30154">MVELEDACVVRYVPALQGVVLAHSNLQFLEQKASIKADCPYAVCNVGFDTTVWSPRVGMKLVGRVNLCSPDHISLLVHRTFNVSIPRHHIPTDQWEFEYGPAENDPEFGPHAVQDEEDGPMNADEGSSQNEDETHEIEGGGRWVHKITGDRLGGTGRQLEFTVIGLTVANNMLSLIGSIQPDPFSPDHVPVNMSSIQAEAEPNEDEAPVLDEGEVDSDEDDDPFAKLGKMGDEAKRKAEETATAKKKEKKEKKRKRKDQNSEAKQVKKKKKT</sequence>
<dbReference type="STRING" id="5364.A0A5C3NB55"/>
<dbReference type="Proteomes" id="UP000305948">
    <property type="component" value="Unassembled WGS sequence"/>
</dbReference>
<keyword evidence="8" id="KW-1185">Reference proteome</keyword>
<accession>A0A5C3NB55</accession>
<proteinExistence type="predicted"/>
<evidence type="ECO:0000256" key="2">
    <source>
        <dbReference type="ARBA" id="ARBA00022478"/>
    </source>
</evidence>
<keyword evidence="2" id="KW-0240">DNA-directed RNA polymerase</keyword>
<evidence type="ECO:0000256" key="1">
    <source>
        <dbReference type="ARBA" id="ARBA00004123"/>
    </source>
</evidence>
<dbReference type="GO" id="GO:0006362">
    <property type="term" value="P:transcription elongation by RNA polymerase I"/>
    <property type="evidence" value="ECO:0007669"/>
    <property type="project" value="TreeGrafter"/>
</dbReference>
<organism evidence="7 8">
    <name type="scientific">Heliocybe sulcata</name>
    <dbReference type="NCBI Taxonomy" id="5364"/>
    <lineage>
        <taxon>Eukaryota</taxon>
        <taxon>Fungi</taxon>
        <taxon>Dikarya</taxon>
        <taxon>Basidiomycota</taxon>
        <taxon>Agaricomycotina</taxon>
        <taxon>Agaricomycetes</taxon>
        <taxon>Gloeophyllales</taxon>
        <taxon>Gloeophyllaceae</taxon>
        <taxon>Heliocybe</taxon>
    </lineage>
</organism>
<feature type="compositionally biased region" description="Basic and acidic residues" evidence="5">
    <location>
        <begin position="229"/>
        <end position="245"/>
    </location>
</feature>
<evidence type="ECO:0000259" key="6">
    <source>
        <dbReference type="Pfam" id="PF17875"/>
    </source>
</evidence>